<proteinExistence type="inferred from homology"/>
<name>A0ABQ1A0S3_9EURO</name>
<comment type="function">
    <text evidence="5">Involved in mitochondrial fission. Acts as an adapter protein required to form mitochondrial fission complexes. Formation of these complexes is required to promote constriction and fission of the mitochondrial compartment at a late step in mitochondrial division.</text>
</comment>
<dbReference type="InterPro" id="IPR011047">
    <property type="entry name" value="Quinoprotein_ADH-like_sf"/>
</dbReference>
<accession>A0ABQ1A0S3</accession>
<evidence type="ECO:0000256" key="1">
    <source>
        <dbReference type="ARBA" id="ARBA00022574"/>
    </source>
</evidence>
<dbReference type="Proteomes" id="UP000465266">
    <property type="component" value="Unassembled WGS sequence"/>
</dbReference>
<evidence type="ECO:0000256" key="4">
    <source>
        <dbReference type="ARBA" id="ARBA00039789"/>
    </source>
</evidence>
<dbReference type="SMART" id="SM00320">
    <property type="entry name" value="WD40"/>
    <property type="match status" value="1"/>
</dbReference>
<dbReference type="PANTHER" id="PTHR22847">
    <property type="entry name" value="WD40 REPEAT PROTEIN"/>
    <property type="match status" value="1"/>
</dbReference>
<keyword evidence="1 6" id="KW-0853">WD repeat</keyword>
<dbReference type="EMBL" id="BLKG01000002">
    <property type="protein sequence ID" value="GFF70726.1"/>
    <property type="molecule type" value="Genomic_DNA"/>
</dbReference>
<dbReference type="PROSITE" id="PS50294">
    <property type="entry name" value="WD_REPEATS_REGION"/>
    <property type="match status" value="1"/>
</dbReference>
<evidence type="ECO:0000313" key="8">
    <source>
        <dbReference type="Proteomes" id="UP000465266"/>
    </source>
</evidence>
<evidence type="ECO:0000256" key="2">
    <source>
        <dbReference type="ARBA" id="ARBA00022737"/>
    </source>
</evidence>
<dbReference type="Gene3D" id="2.130.10.10">
    <property type="entry name" value="YVTN repeat-like/Quinoprotein amine dehydrogenase"/>
    <property type="match status" value="1"/>
</dbReference>
<feature type="repeat" description="WD" evidence="6">
    <location>
        <begin position="75"/>
        <end position="106"/>
    </location>
</feature>
<dbReference type="Pfam" id="PF00400">
    <property type="entry name" value="WD40"/>
    <property type="match status" value="1"/>
</dbReference>
<keyword evidence="8" id="KW-1185">Reference proteome</keyword>
<reference evidence="7 8" key="1">
    <citation type="submission" date="2020-01" db="EMBL/GenBank/DDBJ databases">
        <title>Draft genome sequence of Aspergillus udagawae IFM 53868.</title>
        <authorList>
            <person name="Takahashi H."/>
            <person name="Yaguchi T."/>
        </authorList>
    </citation>
    <scope>NUCLEOTIDE SEQUENCE [LARGE SCALE GENOMIC DNA]</scope>
    <source>
        <strain evidence="7 8">IFM 53868</strain>
    </source>
</reference>
<evidence type="ECO:0000256" key="6">
    <source>
        <dbReference type="PROSITE-ProRule" id="PRU00221"/>
    </source>
</evidence>
<comment type="similarity">
    <text evidence="3">Belongs to the WD repeat MDV1/CAF4 family.</text>
</comment>
<dbReference type="PROSITE" id="PS50082">
    <property type="entry name" value="WD_REPEATS_2"/>
    <property type="match status" value="1"/>
</dbReference>
<dbReference type="InterPro" id="IPR015943">
    <property type="entry name" value="WD40/YVTN_repeat-like_dom_sf"/>
</dbReference>
<comment type="caution">
    <text evidence="7">The sequence shown here is derived from an EMBL/GenBank/DDBJ whole genome shotgun (WGS) entry which is preliminary data.</text>
</comment>
<dbReference type="InterPro" id="IPR001680">
    <property type="entry name" value="WD40_rpt"/>
</dbReference>
<protein>
    <recommendedName>
        <fullName evidence="4">Mitochondrial division protein 1</fullName>
    </recommendedName>
</protein>
<sequence length="196" mass="20710">MSAAFSPDSKVITATSGSILQIWDVSIGACRQRFEIPDHGTAICLTISPDGDTLAFEAETVQLRDIDTGTSNTVFRGHTEDVSSVAYSSDGKTLVSASSDKTVRVWVRQSGPPSRSFTATKAVPLGGVFSPDGKSLAVVNDNQPIVVSAAAFSSDGKTIVVPRVPEKSMCWISRLAPPTRLSTRGIPQRRGCLAGQ</sequence>
<evidence type="ECO:0000256" key="3">
    <source>
        <dbReference type="ARBA" id="ARBA00038415"/>
    </source>
</evidence>
<gene>
    <name evidence="7" type="ORF">IFM53868_00381</name>
</gene>
<evidence type="ECO:0000313" key="7">
    <source>
        <dbReference type="EMBL" id="GFF70726.1"/>
    </source>
</evidence>
<keyword evidence="2" id="KW-0677">Repeat</keyword>
<dbReference type="PANTHER" id="PTHR22847:SF637">
    <property type="entry name" value="WD REPEAT DOMAIN 5B"/>
    <property type="match status" value="1"/>
</dbReference>
<organism evidence="7 8">
    <name type="scientific">Aspergillus udagawae</name>
    <dbReference type="NCBI Taxonomy" id="91492"/>
    <lineage>
        <taxon>Eukaryota</taxon>
        <taxon>Fungi</taxon>
        <taxon>Dikarya</taxon>
        <taxon>Ascomycota</taxon>
        <taxon>Pezizomycotina</taxon>
        <taxon>Eurotiomycetes</taxon>
        <taxon>Eurotiomycetidae</taxon>
        <taxon>Eurotiales</taxon>
        <taxon>Aspergillaceae</taxon>
        <taxon>Aspergillus</taxon>
        <taxon>Aspergillus subgen. Fumigati</taxon>
    </lineage>
</organism>
<evidence type="ECO:0000256" key="5">
    <source>
        <dbReference type="ARBA" id="ARBA00043913"/>
    </source>
</evidence>
<dbReference type="SUPFAM" id="SSF50998">
    <property type="entry name" value="Quinoprotein alcohol dehydrogenase-like"/>
    <property type="match status" value="1"/>
</dbReference>